<keyword evidence="7 8" id="KW-0472">Membrane</keyword>
<evidence type="ECO:0000256" key="5">
    <source>
        <dbReference type="ARBA" id="ARBA00022692"/>
    </source>
</evidence>
<feature type="transmembrane region" description="Helical" evidence="8">
    <location>
        <begin position="882"/>
        <end position="902"/>
    </location>
</feature>
<dbReference type="GO" id="GO:0042910">
    <property type="term" value="F:xenobiotic transmembrane transporter activity"/>
    <property type="evidence" value="ECO:0007669"/>
    <property type="project" value="TreeGrafter"/>
</dbReference>
<organism evidence="9 10">
    <name type="scientific">Gallaecimonas xiamenensis 3-C-1</name>
    <dbReference type="NCBI Taxonomy" id="745411"/>
    <lineage>
        <taxon>Bacteria</taxon>
        <taxon>Pseudomonadati</taxon>
        <taxon>Pseudomonadota</taxon>
        <taxon>Gammaproteobacteria</taxon>
        <taxon>Enterobacterales</taxon>
        <taxon>Gallaecimonadaceae</taxon>
        <taxon>Gallaecimonas</taxon>
    </lineage>
</organism>
<keyword evidence="3" id="KW-1003">Cell membrane</keyword>
<feature type="transmembrane region" description="Helical" evidence="8">
    <location>
        <begin position="983"/>
        <end position="1011"/>
    </location>
</feature>
<keyword evidence="4" id="KW-0997">Cell inner membrane</keyword>
<dbReference type="GO" id="GO:0005886">
    <property type="term" value="C:plasma membrane"/>
    <property type="evidence" value="ECO:0007669"/>
    <property type="project" value="UniProtKB-SubCell"/>
</dbReference>
<dbReference type="Gene3D" id="3.30.70.1430">
    <property type="entry name" value="Multidrug efflux transporter AcrB pore domain"/>
    <property type="match status" value="2"/>
</dbReference>
<dbReference type="FunFam" id="1.20.1640.10:FF:000001">
    <property type="entry name" value="Efflux pump membrane transporter"/>
    <property type="match status" value="1"/>
</dbReference>
<keyword evidence="5 8" id="KW-0812">Transmembrane</keyword>
<feature type="transmembrane region" description="Helical" evidence="8">
    <location>
        <begin position="908"/>
        <end position="929"/>
    </location>
</feature>
<dbReference type="AlphaFoldDB" id="K2JHH9"/>
<feature type="transmembrane region" description="Helical" evidence="8">
    <location>
        <begin position="386"/>
        <end position="410"/>
    </location>
</feature>
<dbReference type="SUPFAM" id="SSF82693">
    <property type="entry name" value="Multidrug efflux transporter AcrB pore domain, PN1, PN2, PC1 and PC2 subdomains"/>
    <property type="match status" value="3"/>
</dbReference>
<feature type="transmembrane region" description="Helical" evidence="8">
    <location>
        <begin position="957"/>
        <end position="977"/>
    </location>
</feature>
<dbReference type="InterPro" id="IPR027463">
    <property type="entry name" value="AcrB_DN_DC_subdom"/>
</dbReference>
<comment type="subcellular location">
    <subcellularLocation>
        <location evidence="1">Cell inner membrane</location>
        <topology evidence="1">Multi-pass membrane protein</topology>
    </subcellularLocation>
</comment>
<evidence type="ECO:0000313" key="10">
    <source>
        <dbReference type="Proteomes" id="UP000006755"/>
    </source>
</evidence>
<dbReference type="PANTHER" id="PTHR32063:SF14">
    <property type="entry name" value="BLL4319 PROTEIN"/>
    <property type="match status" value="1"/>
</dbReference>
<feature type="transmembrane region" description="Helical" evidence="8">
    <location>
        <begin position="463"/>
        <end position="481"/>
    </location>
</feature>
<feature type="transmembrane region" description="Helical" evidence="8">
    <location>
        <begin position="12"/>
        <end position="30"/>
    </location>
</feature>
<evidence type="ECO:0000256" key="7">
    <source>
        <dbReference type="ARBA" id="ARBA00023136"/>
    </source>
</evidence>
<protein>
    <submittedName>
        <fullName evidence="9">Acriflavin resistance protein</fullName>
    </submittedName>
</protein>
<proteinExistence type="predicted"/>
<dbReference type="Proteomes" id="UP000006755">
    <property type="component" value="Unassembled WGS sequence"/>
</dbReference>
<dbReference type="Gene3D" id="3.30.70.1440">
    <property type="entry name" value="Multidrug efflux transporter AcrB pore domain"/>
    <property type="match status" value="1"/>
</dbReference>
<gene>
    <name evidence="9" type="ORF">B3C1_09343</name>
</gene>
<evidence type="ECO:0000256" key="4">
    <source>
        <dbReference type="ARBA" id="ARBA00022519"/>
    </source>
</evidence>
<dbReference type="PRINTS" id="PR00702">
    <property type="entry name" value="ACRIFLAVINRP"/>
</dbReference>
<accession>K2JHH9</accession>
<sequence length="1048" mass="114208">MILTDMSVRRPVVASVLSLLIIIFGLVAFGKLPLREYPSIDPPLVNIQTSYRGASAAVVESRITQILEDRVSGIEGIRNITSSSQDGSSSITIEFDISRNIDAATNDVRDKISGALNNLPEEADPPEVSKAGSDDETIMWLNLVSDRMTVRELSDYADRYLVDKFSVLNGVARVRIGGEQRTAMRIWLDRQALAARGLTVTDVEDALRSQNVELPAGDLEALDRQFTVRLQRQYEKQEDFANLVIGRGGDGYLVKLADVARVEESTDETRKMFRGNGENMVGLGIAKTSTANTLEVARASHQLVAELAHTLPAGMDLLVGYDSSIFIERSVQEVYETLFIAMVLVVVVIYLFLGSVRAMLIPALALPVSLMGATIVLYALGYTINLLTLLALILAIGMVVDDAIVMLENVHRRIEEGESPLVASFLGARQVSFAVIATTAVLVAVFLPITFLDGDLGKLFTEFSVAMASAVVFSALVALTLSPMMCSKLLKHHEGHTGLSALVDRLLGRLAASYRRLLARLIKHPVWVVALVVASLFGAGWLFEKVPGEFTPTEDRGSFFIMINGPEGASYSYMEKYMDEIEKRLMPMTGDGGEINRMITLAPRGWGGVRAYNSGMMILSLKDWSQRRSIFEIMDDVRGRIGDLAGVRAFTIVRSAFGRGTSKPVQFVLGGPDYDSLREWRDILKAEVAKNPGLTGVDDDYKETKPQLKITVDTGRANDLGITMSAIGRTLETMLGSKVVTTYVKAGEEYDVILEGERDKQRSPQAIGGIYVRSDKSGDLVPLSSVLKVQEVADASGLNRYNRMRAITLEANLADGYSLGEALNYLDDLAARLLPAEATVSYKGPSLDYKNSGSSVYFIFALALGVVFLVLAAQFESYVHPFVIMLAVPLAMVGALVGLYLTGQTLNIYSQIGIIMLIGLAAKNGILIVEFANQLRDEGQEFIEALLNASAQRLRPILMTGITTAAGAVPLVLANGAGAETRYVIGVVVLFGIVVATFFTLLVTPVMYAWLARRTLSPEHVTRELNEALKREGKAVRVLPSELDEDQA</sequence>
<keyword evidence="2" id="KW-0813">Transport</keyword>
<dbReference type="PATRIC" id="fig|745411.4.peg.1831"/>
<dbReference type="SUPFAM" id="SSF82714">
    <property type="entry name" value="Multidrug efflux transporter AcrB TolC docking domain, DN and DC subdomains"/>
    <property type="match status" value="2"/>
</dbReference>
<dbReference type="SUPFAM" id="SSF82866">
    <property type="entry name" value="Multidrug efflux transporter AcrB transmembrane domain"/>
    <property type="match status" value="2"/>
</dbReference>
<comment type="caution">
    <text evidence="9">The sequence shown here is derived from an EMBL/GenBank/DDBJ whole genome shotgun (WGS) entry which is preliminary data.</text>
</comment>
<feature type="transmembrane region" description="Helical" evidence="8">
    <location>
        <begin position="334"/>
        <end position="353"/>
    </location>
</feature>
<dbReference type="Gene3D" id="3.30.2090.10">
    <property type="entry name" value="Multidrug efflux transporter AcrB TolC docking domain, DN and DC subdomains"/>
    <property type="match status" value="2"/>
</dbReference>
<dbReference type="InterPro" id="IPR001036">
    <property type="entry name" value="Acrflvin-R"/>
</dbReference>
<dbReference type="EMBL" id="AMRI01000011">
    <property type="protein sequence ID" value="EKE74012.1"/>
    <property type="molecule type" value="Genomic_DNA"/>
</dbReference>
<keyword evidence="10" id="KW-1185">Reference proteome</keyword>
<evidence type="ECO:0000256" key="6">
    <source>
        <dbReference type="ARBA" id="ARBA00022989"/>
    </source>
</evidence>
<dbReference type="Pfam" id="PF00873">
    <property type="entry name" value="ACR_tran"/>
    <property type="match status" value="1"/>
</dbReference>
<feature type="transmembrane region" description="Helical" evidence="8">
    <location>
        <begin position="431"/>
        <end position="451"/>
    </location>
</feature>
<evidence type="ECO:0000313" key="9">
    <source>
        <dbReference type="EMBL" id="EKE74012.1"/>
    </source>
</evidence>
<evidence type="ECO:0000256" key="1">
    <source>
        <dbReference type="ARBA" id="ARBA00004429"/>
    </source>
</evidence>
<evidence type="ECO:0000256" key="3">
    <source>
        <dbReference type="ARBA" id="ARBA00022475"/>
    </source>
</evidence>
<feature type="transmembrane region" description="Helical" evidence="8">
    <location>
        <begin position="856"/>
        <end position="875"/>
    </location>
</feature>
<dbReference type="eggNOG" id="COG0841">
    <property type="taxonomic scope" value="Bacteria"/>
</dbReference>
<evidence type="ECO:0000256" key="2">
    <source>
        <dbReference type="ARBA" id="ARBA00022448"/>
    </source>
</evidence>
<dbReference type="PANTHER" id="PTHR32063">
    <property type="match status" value="1"/>
</dbReference>
<dbReference type="Gene3D" id="3.30.70.1320">
    <property type="entry name" value="Multidrug efflux transporter AcrB pore domain like"/>
    <property type="match status" value="1"/>
</dbReference>
<dbReference type="OrthoDB" id="9757904at2"/>
<evidence type="ECO:0000256" key="8">
    <source>
        <dbReference type="SAM" id="Phobius"/>
    </source>
</evidence>
<dbReference type="STRING" id="745411.B3C1_09343"/>
<dbReference type="Gene3D" id="1.20.1640.10">
    <property type="entry name" value="Multidrug efflux transporter AcrB transmembrane domain"/>
    <property type="match status" value="2"/>
</dbReference>
<dbReference type="RefSeq" id="WP_008484433.1">
    <property type="nucleotide sequence ID" value="NZ_AMRI01000011.1"/>
</dbReference>
<feature type="transmembrane region" description="Helical" evidence="8">
    <location>
        <begin position="525"/>
        <end position="543"/>
    </location>
</feature>
<name>K2JHH9_9GAMM</name>
<reference evidence="9 10" key="1">
    <citation type="journal article" date="2012" name="J. Bacteriol.">
        <title>Genome Sequence of Gallaecimonas xiamenensis Type Strain 3-C-1.</title>
        <authorList>
            <person name="Lai Q."/>
            <person name="Wang L."/>
            <person name="Wang W."/>
            <person name="Shao Z."/>
        </authorList>
    </citation>
    <scope>NUCLEOTIDE SEQUENCE [LARGE SCALE GENOMIC DNA]</scope>
    <source>
        <strain evidence="9 10">3-C-1</strain>
    </source>
</reference>
<keyword evidence="6 8" id="KW-1133">Transmembrane helix</keyword>